<keyword evidence="5" id="KW-1185">Reference proteome</keyword>
<keyword evidence="1" id="KW-0175">Coiled coil</keyword>
<keyword evidence="3" id="KW-0732">Signal</keyword>
<gene>
    <name evidence="4" type="ORF">SHI21_17515</name>
</gene>
<comment type="caution">
    <text evidence="4">The sequence shown here is derived from an EMBL/GenBank/DDBJ whole genome shotgun (WGS) entry which is preliminary data.</text>
</comment>
<name>A0ABU5W2J7_9BACT</name>
<evidence type="ECO:0000313" key="5">
    <source>
        <dbReference type="Proteomes" id="UP001302274"/>
    </source>
</evidence>
<feature type="signal peptide" evidence="3">
    <location>
        <begin position="1"/>
        <end position="22"/>
    </location>
</feature>
<feature type="compositionally biased region" description="Polar residues" evidence="2">
    <location>
        <begin position="271"/>
        <end position="281"/>
    </location>
</feature>
<sequence>MRLFTRLFLLIAALVGAVEANAAGEIPGYIGNQSFRLSDDRELSDMVRRAEDAKIEVVRAEQSQNQLADQLRVLETQKRTLDERSAALQREIDSLATGRKALAGNLEVLKQQPEVNAAAITTTTAEIARLDAEIAEKSRQAGAVKLESAPLNVRIDQIRNDFNISARRTEDARQRMQIAGRNQEQYRNDLIVAVKKINGEGARVGQSDGAMDGADLSAKTAYDRGTVDGRYDGQQQGTVDGQARYYRAGAEQGDREGTSRATLDGNRDGTNEGTINGNKSAGSREGRVAGIKRGDASNAAAVGTDQGKKAGMARAVSTGQADGRNIGELETTKKLESGELKSVNLNGSFAGSFQRRSPEYAGDFNGPNYKPRINHSKEIMVKAFADGYNFNYRQYARFEFQRRIDADYNQYYDQNYRTAYDSAVSREYPSYFDQGRRDGDAQGYARTYPIVRAEAYRIAFEKLDSSPSRSSAEYKASYTESELFAFNQRYEDIRRANYDRVESDTFTANIAAQTEIYRQKRTAEVIAIYNNNPILEFVSSDMLDGGIKGVALLDGVFQPGETTNHNVVLRNYGFKSATNVSVQLENGAAVKLPEVPARSLVIVKGAAQGSVTAGLGSVFRSALSVVSPLATNDAVEGRFYDKASNGIVKAADQKAVRVAYPLSLAGLSLESQLLKGSKNKLKMTLTNNSKREYKGELKIKLLANSQNAIITKEFSNVAAVASSVSLTDAEILVTSEQDVYRDLSISATVEQNGVLIGVLPQDFITMAKAQYVEKAKLPVIIADTDKSLDTFVDALNAAGGTDKVSVLDLSLASLNAATIANGLSGKVVVLVDNSDGASVKTLNSFLAKSKTSAFLMVDSANLGLKNVKSLGSLKDAASLLYGKRRMYFSNPHRAAEVVKSSAFIQSSVNAVPSDLVLAQKFIMSGPELIADLKVTMTPESYATPNETMKIFSLRSLSEVVNINAAYDESGGIFSRDKKWAKMIEEDGTLFHNQMKAASSGGVVTSKLPMILSAIALRDAVKTSMSGADGVSDVMKQKIQNATNGVLDDMEDSFKKSLKKDFGALYNKAYDYAAVHRPFAID</sequence>
<evidence type="ECO:0000313" key="4">
    <source>
        <dbReference type="EMBL" id="MEA9358035.1"/>
    </source>
</evidence>
<organism evidence="4 5">
    <name type="scientific">Bacteriovorax antarcticus</name>
    <dbReference type="NCBI Taxonomy" id="3088717"/>
    <lineage>
        <taxon>Bacteria</taxon>
        <taxon>Pseudomonadati</taxon>
        <taxon>Bdellovibrionota</taxon>
        <taxon>Bacteriovoracia</taxon>
        <taxon>Bacteriovoracales</taxon>
        <taxon>Bacteriovoracaceae</taxon>
        <taxon>Bacteriovorax</taxon>
    </lineage>
</organism>
<dbReference type="EMBL" id="JAYGJQ010000002">
    <property type="protein sequence ID" value="MEA9358035.1"/>
    <property type="molecule type" value="Genomic_DNA"/>
</dbReference>
<evidence type="ECO:0000256" key="2">
    <source>
        <dbReference type="SAM" id="MobiDB-lite"/>
    </source>
</evidence>
<feature type="chain" id="PRO_5045412211" evidence="3">
    <location>
        <begin position="23"/>
        <end position="1081"/>
    </location>
</feature>
<protein>
    <submittedName>
        <fullName evidence="4">Uncharacterized protein</fullName>
    </submittedName>
</protein>
<feature type="region of interest" description="Disordered" evidence="2">
    <location>
        <begin position="249"/>
        <end position="285"/>
    </location>
</feature>
<proteinExistence type="predicted"/>
<reference evidence="4 5" key="1">
    <citation type="submission" date="2023-11" db="EMBL/GenBank/DDBJ databases">
        <title>A Novel Polar Bacteriovorax (B. antarcticus) Isolated from the Biocrust in Antarctica.</title>
        <authorList>
            <person name="Mun W."/>
            <person name="Choi S.Y."/>
            <person name="Mitchell R.J."/>
        </authorList>
    </citation>
    <scope>NUCLEOTIDE SEQUENCE [LARGE SCALE GENOMIC DNA]</scope>
    <source>
        <strain evidence="4 5">PP10</strain>
    </source>
</reference>
<feature type="coiled-coil region" evidence="1">
    <location>
        <begin position="43"/>
        <end position="91"/>
    </location>
</feature>
<dbReference type="RefSeq" id="WP_323578273.1">
    <property type="nucleotide sequence ID" value="NZ_JAYGJQ010000002.1"/>
</dbReference>
<dbReference type="Proteomes" id="UP001302274">
    <property type="component" value="Unassembled WGS sequence"/>
</dbReference>
<evidence type="ECO:0000256" key="3">
    <source>
        <dbReference type="SAM" id="SignalP"/>
    </source>
</evidence>
<evidence type="ECO:0000256" key="1">
    <source>
        <dbReference type="SAM" id="Coils"/>
    </source>
</evidence>
<accession>A0ABU5W2J7</accession>